<dbReference type="Pfam" id="PF00324">
    <property type="entry name" value="AA_permease"/>
    <property type="match status" value="1"/>
</dbReference>
<evidence type="ECO:0000313" key="11">
    <source>
        <dbReference type="Proteomes" id="UP000276223"/>
    </source>
</evidence>
<dbReference type="GO" id="GO:0015377">
    <property type="term" value="F:chloride:monoatomic cation symporter activity"/>
    <property type="evidence" value="ECO:0007669"/>
    <property type="project" value="InterPro"/>
</dbReference>
<reference evidence="10 11" key="1">
    <citation type="submission" date="2018-11" db="EMBL/GenBank/DDBJ databases">
        <title>Genomic Encyclopedia of Type Strains, Phase IV (KMG-IV): sequencing the most valuable type-strain genomes for metagenomic binning, comparative biology and taxonomic classification.</title>
        <authorList>
            <person name="Goeker M."/>
        </authorList>
    </citation>
    <scope>NUCLEOTIDE SEQUENCE [LARGE SCALE GENOMIC DNA]</scope>
    <source>
        <strain evidence="10 11">DSM 22027</strain>
    </source>
</reference>
<keyword evidence="6 7" id="KW-0472">Membrane</keyword>
<evidence type="ECO:0000259" key="9">
    <source>
        <dbReference type="Pfam" id="PF03522"/>
    </source>
</evidence>
<dbReference type="FunFam" id="1.20.1740.10:FF:000013">
    <property type="entry name" value="Solute carrier family 12 member"/>
    <property type="match status" value="1"/>
</dbReference>
<evidence type="ECO:0000256" key="2">
    <source>
        <dbReference type="ARBA" id="ARBA00010593"/>
    </source>
</evidence>
<evidence type="ECO:0000256" key="1">
    <source>
        <dbReference type="ARBA" id="ARBA00004141"/>
    </source>
</evidence>
<keyword evidence="4 7" id="KW-0812">Transmembrane</keyword>
<feature type="transmembrane region" description="Helical" evidence="7">
    <location>
        <begin position="276"/>
        <end position="305"/>
    </location>
</feature>
<feature type="transmembrane region" description="Helical" evidence="7">
    <location>
        <begin position="197"/>
        <end position="221"/>
    </location>
</feature>
<dbReference type="InterPro" id="IPR004841">
    <property type="entry name" value="AA-permease/SLC12A_dom"/>
</dbReference>
<dbReference type="PANTHER" id="PTHR11827">
    <property type="entry name" value="SOLUTE CARRIER FAMILY 12, CATION COTRANSPORTERS"/>
    <property type="match status" value="1"/>
</dbReference>
<evidence type="ECO:0000313" key="10">
    <source>
        <dbReference type="EMBL" id="ROQ93615.1"/>
    </source>
</evidence>
<keyword evidence="3" id="KW-0813">Transport</keyword>
<feature type="domain" description="Amino acid permease/ SLC12A" evidence="8">
    <location>
        <begin position="21"/>
        <end position="467"/>
    </location>
</feature>
<dbReference type="InterPro" id="IPR004842">
    <property type="entry name" value="SLC12A_fam"/>
</dbReference>
<dbReference type="AlphaFoldDB" id="A0A3N1UR82"/>
<dbReference type="RefSeq" id="WP_123290094.1">
    <property type="nucleotide sequence ID" value="NZ_RJVA01000011.1"/>
</dbReference>
<dbReference type="Gene3D" id="1.20.1740.10">
    <property type="entry name" value="Amino acid/polyamine transporter I"/>
    <property type="match status" value="1"/>
</dbReference>
<name>A0A3N1UR82_9BACT</name>
<evidence type="ECO:0000256" key="5">
    <source>
        <dbReference type="ARBA" id="ARBA00022989"/>
    </source>
</evidence>
<evidence type="ECO:0000256" key="6">
    <source>
        <dbReference type="ARBA" id="ARBA00023136"/>
    </source>
</evidence>
<feature type="transmembrane region" description="Helical" evidence="7">
    <location>
        <begin position="21"/>
        <end position="45"/>
    </location>
</feature>
<feature type="transmembrane region" description="Helical" evidence="7">
    <location>
        <begin position="51"/>
        <end position="73"/>
    </location>
</feature>
<comment type="subcellular location">
    <subcellularLocation>
        <location evidence="1">Membrane</location>
        <topology evidence="1">Multi-pass membrane protein</topology>
    </subcellularLocation>
</comment>
<accession>A0A3N1UR82</accession>
<feature type="transmembrane region" description="Helical" evidence="7">
    <location>
        <begin position="94"/>
        <end position="118"/>
    </location>
</feature>
<feature type="transmembrane region" description="Helical" evidence="7">
    <location>
        <begin position="326"/>
        <end position="343"/>
    </location>
</feature>
<dbReference type="OrthoDB" id="3181223at2"/>
<dbReference type="InterPro" id="IPR018491">
    <property type="entry name" value="SLC12_C"/>
</dbReference>
<dbReference type="Pfam" id="PF03522">
    <property type="entry name" value="SLC12"/>
    <property type="match status" value="1"/>
</dbReference>
<feature type="transmembrane region" description="Helical" evidence="7">
    <location>
        <begin position="130"/>
        <end position="150"/>
    </location>
</feature>
<comment type="caution">
    <text evidence="10">The sequence shown here is derived from an EMBL/GenBank/DDBJ whole genome shotgun (WGS) entry which is preliminary data.</text>
</comment>
<comment type="similarity">
    <text evidence="2">Belongs to the SLC12A transporter family.</text>
</comment>
<dbReference type="Proteomes" id="UP000276223">
    <property type="component" value="Unassembled WGS sequence"/>
</dbReference>
<organism evidence="10 11">
    <name type="scientific">Desulfosoma caldarium</name>
    <dbReference type="NCBI Taxonomy" id="610254"/>
    <lineage>
        <taxon>Bacteria</taxon>
        <taxon>Pseudomonadati</taxon>
        <taxon>Thermodesulfobacteriota</taxon>
        <taxon>Syntrophobacteria</taxon>
        <taxon>Syntrophobacterales</taxon>
        <taxon>Syntrophobacteraceae</taxon>
        <taxon>Desulfosoma</taxon>
    </lineage>
</organism>
<proteinExistence type="inferred from homology"/>
<dbReference type="EMBL" id="RJVA01000011">
    <property type="protein sequence ID" value="ROQ93615.1"/>
    <property type="molecule type" value="Genomic_DNA"/>
</dbReference>
<dbReference type="PANTHER" id="PTHR11827:SF72">
    <property type="entry name" value="GH08340P"/>
    <property type="match status" value="1"/>
</dbReference>
<sequence length="733" mass="80879">MNGKKTRNELQPKKFGTFGGVFTPSLLTILGVIMFLRFSTVVGYAGAWNALLILFIAKAISLITGLSVASIATNMRVKGGGPYYLISRSLGVEFGSVIATFFFIAQAVAVALYVAGFTEAVFSAFPNLELSFRAFATLTNIVVFVSVYIGAGWTIRLQYGILGILILSVLSFFIGAGKGFSFENLSSNLAPQWSPQFSFFAVFALFFPAVTGIMAGVNMSGDLKDPARSIPRGTFAAIGVSGLIYAALIVVFAAVVPRAELLGEGFVMKDYAFSPTLVYAGVFCATLSSALGSMMGAPRILQAFARDNIFKRLRWFGQGSGASGEPRRAVVLTFLIAQIGIVAGDLDTIAPVITMFFLMTYATVNLACFYEGRSHNPSFRPTFRFNHWSIAIIGVIGCVSVMFFINALWASVALVLGGLFYFFITRSEINVKWGDIHGGIAFQIARSALLRLEREHYHSKNWRPSILALAGSASSRLHLVEYARWFTADSGIVMLGHIIKGDVEQLHKRRHEAENILRKFILKEQLPAFPVAIVEEDLHAAVKALIQCHGIGRIKPNTIMLEWSDDPEKAEDFWETIATIKEMERSLIIVATEQEGEKTHIPEGFINIWWDSAQNVELMLLLSFMLKKNREWRDHSIRIIRPVPFKADVDNIKKEISEMLAKGRIEADIFIVPAEDPFEAVRTHMHPSALLFSGLRLGNGEDDINLITNIKRTVELPGDVIFVYNAGDVSMEA</sequence>
<evidence type="ECO:0000256" key="7">
    <source>
        <dbReference type="SAM" id="Phobius"/>
    </source>
</evidence>
<protein>
    <submittedName>
        <fullName evidence="10">Cation-chloride cotransporter (CCC family)</fullName>
    </submittedName>
</protein>
<evidence type="ECO:0000259" key="8">
    <source>
        <dbReference type="Pfam" id="PF00324"/>
    </source>
</evidence>
<feature type="domain" description="SLC12A transporter C-terminal" evidence="9">
    <location>
        <begin position="477"/>
        <end position="590"/>
    </location>
</feature>
<feature type="transmembrane region" description="Helical" evidence="7">
    <location>
        <begin position="349"/>
        <end position="370"/>
    </location>
</feature>
<feature type="transmembrane region" description="Helical" evidence="7">
    <location>
        <begin position="157"/>
        <end position="177"/>
    </location>
</feature>
<dbReference type="GO" id="GO:0016020">
    <property type="term" value="C:membrane"/>
    <property type="evidence" value="ECO:0007669"/>
    <property type="project" value="UniProtKB-SubCell"/>
</dbReference>
<keyword evidence="11" id="KW-1185">Reference proteome</keyword>
<keyword evidence="5 7" id="KW-1133">Transmembrane helix</keyword>
<feature type="transmembrane region" description="Helical" evidence="7">
    <location>
        <begin position="390"/>
        <end position="423"/>
    </location>
</feature>
<evidence type="ECO:0000256" key="3">
    <source>
        <dbReference type="ARBA" id="ARBA00022448"/>
    </source>
</evidence>
<evidence type="ECO:0000256" key="4">
    <source>
        <dbReference type="ARBA" id="ARBA00022692"/>
    </source>
</evidence>
<gene>
    <name evidence="10" type="ORF">EDC27_1650</name>
</gene>
<feature type="transmembrane region" description="Helical" evidence="7">
    <location>
        <begin position="233"/>
        <end position="256"/>
    </location>
</feature>